<name>A0A101XSJ8_9BACL</name>
<keyword evidence="2" id="KW-0812">Transmembrane</keyword>
<keyword evidence="3" id="KW-0732">Signal</keyword>
<feature type="transmembrane region" description="Helical" evidence="2">
    <location>
        <begin position="136"/>
        <end position="153"/>
    </location>
</feature>
<keyword evidence="2" id="KW-1133">Transmembrane helix</keyword>
<feature type="transmembrane region" description="Helical" evidence="2">
    <location>
        <begin position="343"/>
        <end position="367"/>
    </location>
</feature>
<comment type="caution">
    <text evidence="4">The sequence shown here is derived from an EMBL/GenBank/DDBJ whole genome shotgun (WGS) entry which is preliminary data.</text>
</comment>
<dbReference type="Proteomes" id="UP000053557">
    <property type="component" value="Unassembled WGS sequence"/>
</dbReference>
<evidence type="ECO:0000256" key="3">
    <source>
        <dbReference type="SAM" id="SignalP"/>
    </source>
</evidence>
<feature type="transmembrane region" description="Helical" evidence="2">
    <location>
        <begin position="395"/>
        <end position="415"/>
    </location>
</feature>
<dbReference type="OrthoDB" id="2373222at2"/>
<dbReference type="EMBL" id="LPVJ01000009">
    <property type="protein sequence ID" value="KUO96777.1"/>
    <property type="molecule type" value="Genomic_DNA"/>
</dbReference>
<evidence type="ECO:0008006" key="6">
    <source>
        <dbReference type="Google" id="ProtNLM"/>
    </source>
</evidence>
<evidence type="ECO:0000256" key="1">
    <source>
        <dbReference type="SAM" id="MobiDB-lite"/>
    </source>
</evidence>
<feature type="transmembrane region" description="Helical" evidence="2">
    <location>
        <begin position="241"/>
        <end position="258"/>
    </location>
</feature>
<dbReference type="InterPro" id="IPR014194">
    <property type="entry name" value="Spore_III_AE"/>
</dbReference>
<feature type="transmembrane region" description="Helical" evidence="2">
    <location>
        <begin position="270"/>
        <end position="289"/>
    </location>
</feature>
<feature type="signal peptide" evidence="3">
    <location>
        <begin position="1"/>
        <end position="31"/>
    </location>
</feature>
<reference evidence="4 5" key="1">
    <citation type="submission" date="2015-12" db="EMBL/GenBank/DDBJ databases">
        <title>Draft genome sequence of Acidibacillus ferrooxidans ITV001, isolated from a chalcopyrite acid mine drainage site in Brazil.</title>
        <authorList>
            <person name="Dall'Agnol H."/>
            <person name="Nancucheo I."/>
            <person name="Johnson B."/>
            <person name="Oliveira R."/>
            <person name="Leite L."/>
            <person name="Pylro V."/>
            <person name="Nunes G.L."/>
            <person name="Tzotzos G."/>
            <person name="Fernandes G.R."/>
            <person name="Dutra J."/>
            <person name="Orellana S.C."/>
            <person name="Oliveira G."/>
        </authorList>
    </citation>
    <scope>NUCLEOTIDE SEQUENCE [LARGE SCALE GENOMIC DNA]</scope>
    <source>
        <strain evidence="5">ITV01</strain>
    </source>
</reference>
<organism evidence="4 5">
    <name type="scientific">Ferroacidibacillus organovorans</name>
    <dbReference type="NCBI Taxonomy" id="1765683"/>
    <lineage>
        <taxon>Bacteria</taxon>
        <taxon>Bacillati</taxon>
        <taxon>Bacillota</taxon>
        <taxon>Bacilli</taxon>
        <taxon>Bacillales</taxon>
        <taxon>Alicyclobacillaceae</taxon>
        <taxon>Ferroacidibacillus</taxon>
    </lineage>
</organism>
<dbReference type="Pfam" id="PF09546">
    <property type="entry name" value="Spore_III_AE"/>
    <property type="match status" value="1"/>
</dbReference>
<accession>A0A101XSJ8</accession>
<keyword evidence="5" id="KW-1185">Reference proteome</keyword>
<feature type="transmembrane region" description="Helical" evidence="2">
    <location>
        <begin position="165"/>
        <end position="186"/>
    </location>
</feature>
<feature type="chain" id="PRO_5007110245" description="Stage III sporulation protein AE" evidence="3">
    <location>
        <begin position="32"/>
        <end position="425"/>
    </location>
</feature>
<gene>
    <name evidence="4" type="ORF">ATW55_08120</name>
</gene>
<proteinExistence type="predicted"/>
<dbReference type="NCBIfam" id="TIGR02829">
    <property type="entry name" value="spore_III_AE"/>
    <property type="match status" value="1"/>
</dbReference>
<evidence type="ECO:0000313" key="4">
    <source>
        <dbReference type="EMBL" id="KUO96777.1"/>
    </source>
</evidence>
<evidence type="ECO:0000256" key="2">
    <source>
        <dbReference type="SAM" id="Phobius"/>
    </source>
</evidence>
<sequence length="425" mass="44313">MRASRLRRMTVKVLMTVIMFGWFLTALPAHAAGQAFGVSGPPPPTAAANSPVPGGAASTPVSPSLDARLLETNTQTTALTSAWNKLGVDYNGYVPGISQGQLVSSFTPGATSFPLISQLQGLLRYFFYALYSDTRLIGSIVVLTVLAAILETMQSAFASESVSKIAFFAVYLVLFVIALSSFHVATSDANQAIGTMTSVMYGSLPVILSLIVASGGLTSAAAFHPLIIFIVNTMSVIVQHLVMPLILFTTVLSIISVLSKQYRVSELAGFLRTTALTILGVGLSAFLGIMSVQGQLARVADGVSLRGAKYVASNLIPIVGKALSDASESIAGASILVKNATGFASAVVLLLICAFPAIKILALSVIYNVSSALLQPLGDTPIISLLSTMGKSLTLVFAALAAVGLMFFFSLVIAISTTNSAAFMR</sequence>
<dbReference type="RefSeq" id="WP_067712594.1">
    <property type="nucleotide sequence ID" value="NZ_LPVJ01000009.1"/>
</dbReference>
<evidence type="ECO:0000313" key="5">
    <source>
        <dbReference type="Proteomes" id="UP000053557"/>
    </source>
</evidence>
<protein>
    <recommendedName>
        <fullName evidence="6">Stage III sporulation protein AE</fullName>
    </recommendedName>
</protein>
<feature type="region of interest" description="Disordered" evidence="1">
    <location>
        <begin position="42"/>
        <end position="61"/>
    </location>
</feature>
<keyword evidence="2" id="KW-0472">Membrane</keyword>
<dbReference type="AlphaFoldDB" id="A0A101XSJ8"/>
<feature type="transmembrane region" description="Helical" evidence="2">
    <location>
        <begin position="206"/>
        <end position="229"/>
    </location>
</feature>